<evidence type="ECO:0000313" key="3">
    <source>
        <dbReference type="Proteomes" id="UP000799767"/>
    </source>
</evidence>
<proteinExistence type="predicted"/>
<sequence length="423" mass="48150">MDGLSYQLLSKAYQGIKYQRSISSSLRAAGYTPGPAMQQAAHSALLERVSSAEYSRALARNTALSRILATSTASAAAATPITTTAAHLSGGDAASSPLAAISAVLLFLLLKIALPIFTCWFLYNVVHWRDWFHEILDQMRIPEGWTVTDFILGSILRVFDQIVWTAQVIVFIICWFIPDVRNWQDWFDVILDHMHLPADASPLDLALEAIKSVVVEMLRTVRMFVWILWQMFSLLVLAPLTIVTNLMSVARSCMTTTLQQSATRFQTLPEVEQLLFHYRGAVNWLGRNKWRIFFLCWTVWFLSLLIRKANEPRSVVVSWQEYQKYHEKPLPAMLLRARKESGSNSHFEGEDDEVFGLAVVDIPVTQASLDLPVVDMNVAEGTFSIGESWRYEPARKEKVVRYVGEQNVWCSHCRQWHCCELPY</sequence>
<reference evidence="2" key="1">
    <citation type="journal article" date="2020" name="Stud. Mycol.">
        <title>101 Dothideomycetes genomes: a test case for predicting lifestyles and emergence of pathogens.</title>
        <authorList>
            <person name="Haridas S."/>
            <person name="Albert R."/>
            <person name="Binder M."/>
            <person name="Bloem J."/>
            <person name="Labutti K."/>
            <person name="Salamov A."/>
            <person name="Andreopoulos B."/>
            <person name="Baker S."/>
            <person name="Barry K."/>
            <person name="Bills G."/>
            <person name="Bluhm B."/>
            <person name="Cannon C."/>
            <person name="Castanera R."/>
            <person name="Culley D."/>
            <person name="Daum C."/>
            <person name="Ezra D."/>
            <person name="Gonzalez J."/>
            <person name="Henrissat B."/>
            <person name="Kuo A."/>
            <person name="Liang C."/>
            <person name="Lipzen A."/>
            <person name="Lutzoni F."/>
            <person name="Magnuson J."/>
            <person name="Mondo S."/>
            <person name="Nolan M."/>
            <person name="Ohm R."/>
            <person name="Pangilinan J."/>
            <person name="Park H.-J."/>
            <person name="Ramirez L."/>
            <person name="Alfaro M."/>
            <person name="Sun H."/>
            <person name="Tritt A."/>
            <person name="Yoshinaga Y."/>
            <person name="Zwiers L.-H."/>
            <person name="Turgeon B."/>
            <person name="Goodwin S."/>
            <person name="Spatafora J."/>
            <person name="Crous P."/>
            <person name="Grigoriev I."/>
        </authorList>
    </citation>
    <scope>NUCLEOTIDE SEQUENCE</scope>
    <source>
        <strain evidence="2">CBS 113389</strain>
    </source>
</reference>
<dbReference type="Proteomes" id="UP000799767">
    <property type="component" value="Unassembled WGS sequence"/>
</dbReference>
<dbReference type="AlphaFoldDB" id="A0A6A6PJY9"/>
<protein>
    <submittedName>
        <fullName evidence="2">Uncharacterized protein</fullName>
    </submittedName>
</protein>
<organism evidence="2 3">
    <name type="scientific">Neohortaea acidophila</name>
    <dbReference type="NCBI Taxonomy" id="245834"/>
    <lineage>
        <taxon>Eukaryota</taxon>
        <taxon>Fungi</taxon>
        <taxon>Dikarya</taxon>
        <taxon>Ascomycota</taxon>
        <taxon>Pezizomycotina</taxon>
        <taxon>Dothideomycetes</taxon>
        <taxon>Dothideomycetidae</taxon>
        <taxon>Mycosphaerellales</taxon>
        <taxon>Teratosphaeriaceae</taxon>
        <taxon>Neohortaea</taxon>
    </lineage>
</organism>
<dbReference type="EMBL" id="MU001639">
    <property type="protein sequence ID" value="KAF2480388.1"/>
    <property type="molecule type" value="Genomic_DNA"/>
</dbReference>
<feature type="transmembrane region" description="Helical" evidence="1">
    <location>
        <begin position="158"/>
        <end position="177"/>
    </location>
</feature>
<feature type="transmembrane region" description="Helical" evidence="1">
    <location>
        <begin position="98"/>
        <end position="123"/>
    </location>
</feature>
<dbReference type="GeneID" id="54471016"/>
<name>A0A6A6PJY9_9PEZI</name>
<accession>A0A6A6PJY9</accession>
<keyword evidence="1" id="KW-0472">Membrane</keyword>
<gene>
    <name evidence="2" type="ORF">BDY17DRAFT_191791</name>
</gene>
<evidence type="ECO:0000313" key="2">
    <source>
        <dbReference type="EMBL" id="KAF2480388.1"/>
    </source>
</evidence>
<keyword evidence="3" id="KW-1185">Reference proteome</keyword>
<evidence type="ECO:0000256" key="1">
    <source>
        <dbReference type="SAM" id="Phobius"/>
    </source>
</evidence>
<keyword evidence="1" id="KW-0812">Transmembrane</keyword>
<keyword evidence="1" id="KW-1133">Transmembrane helix</keyword>
<dbReference type="RefSeq" id="XP_033586958.1">
    <property type="nucleotide sequence ID" value="XM_033730014.1"/>
</dbReference>
<feature type="transmembrane region" description="Helical" evidence="1">
    <location>
        <begin position="223"/>
        <end position="242"/>
    </location>
</feature>